<sequence length="150" mass="17293">RRVDLEDTYTSSNCPGDRHANYTPVFHEEHLSTRTSEISPMRRVNVNSTPISHISNRTRRQGNTPTSLFNQESSSIRTFEVSPISNRDKENIPVEISSTSGKECTQDLQQAAETGISPAEERARDRLPLMSVRNTRAVRHRYRSRRNYKY</sequence>
<evidence type="ECO:0000313" key="2">
    <source>
        <dbReference type="EMBL" id="JAS88138.1"/>
    </source>
</evidence>
<evidence type="ECO:0000256" key="1">
    <source>
        <dbReference type="SAM" id="MobiDB-lite"/>
    </source>
</evidence>
<proteinExistence type="predicted"/>
<dbReference type="AlphaFoldDB" id="A0A1B6IMI3"/>
<dbReference type="EMBL" id="GECU01019568">
    <property type="protein sequence ID" value="JAS88138.1"/>
    <property type="molecule type" value="Transcribed_RNA"/>
</dbReference>
<gene>
    <name evidence="2" type="ORF">g.25049</name>
</gene>
<feature type="region of interest" description="Disordered" evidence="1">
    <location>
        <begin position="47"/>
        <end position="75"/>
    </location>
</feature>
<feature type="non-terminal residue" evidence="2">
    <location>
        <position position="1"/>
    </location>
</feature>
<name>A0A1B6IMI3_9HEMI</name>
<accession>A0A1B6IMI3</accession>
<reference evidence="2" key="1">
    <citation type="submission" date="2015-11" db="EMBL/GenBank/DDBJ databases">
        <title>De novo transcriptome assembly of four potential Pierce s Disease insect vectors from Arizona vineyards.</title>
        <authorList>
            <person name="Tassone E.E."/>
        </authorList>
    </citation>
    <scope>NUCLEOTIDE SEQUENCE</scope>
</reference>
<protein>
    <submittedName>
        <fullName evidence="2">Uncharacterized protein</fullName>
    </submittedName>
</protein>
<organism evidence="2">
    <name type="scientific">Homalodisca liturata</name>
    <dbReference type="NCBI Taxonomy" id="320908"/>
    <lineage>
        <taxon>Eukaryota</taxon>
        <taxon>Metazoa</taxon>
        <taxon>Ecdysozoa</taxon>
        <taxon>Arthropoda</taxon>
        <taxon>Hexapoda</taxon>
        <taxon>Insecta</taxon>
        <taxon>Pterygota</taxon>
        <taxon>Neoptera</taxon>
        <taxon>Paraneoptera</taxon>
        <taxon>Hemiptera</taxon>
        <taxon>Auchenorrhyncha</taxon>
        <taxon>Membracoidea</taxon>
        <taxon>Cicadellidae</taxon>
        <taxon>Cicadellinae</taxon>
        <taxon>Proconiini</taxon>
        <taxon>Homalodisca</taxon>
    </lineage>
</organism>